<evidence type="ECO:0000313" key="3">
    <source>
        <dbReference type="Proteomes" id="UP000503336"/>
    </source>
</evidence>
<dbReference type="EMBL" id="CP049056">
    <property type="protein sequence ID" value="QIE57563.1"/>
    <property type="molecule type" value="Genomic_DNA"/>
</dbReference>
<dbReference type="Proteomes" id="UP000503336">
    <property type="component" value="Chromosome"/>
</dbReference>
<dbReference type="RefSeq" id="WP_165102722.1">
    <property type="nucleotide sequence ID" value="NZ_CP049056.1"/>
</dbReference>
<proteinExistence type="predicted"/>
<reference evidence="2 3" key="1">
    <citation type="submission" date="2020-02" db="EMBL/GenBank/DDBJ databases">
        <title>complete genome sequence of Rhodobacteraceae bacterium.</title>
        <authorList>
            <person name="Park J."/>
            <person name="Kim Y.-S."/>
            <person name="Kim K.-H."/>
        </authorList>
    </citation>
    <scope>NUCLEOTIDE SEQUENCE [LARGE SCALE GENOMIC DNA]</scope>
    <source>
        <strain evidence="2 3">RR4-56</strain>
    </source>
</reference>
<accession>A0A7M3T6D2</accession>
<dbReference type="KEGG" id="hdh:G5B40_20190"/>
<organism evidence="2 3">
    <name type="scientific">Pikeienuella piscinae</name>
    <dbReference type="NCBI Taxonomy" id="2748098"/>
    <lineage>
        <taxon>Bacteria</taxon>
        <taxon>Pseudomonadati</taxon>
        <taxon>Pseudomonadota</taxon>
        <taxon>Alphaproteobacteria</taxon>
        <taxon>Rhodobacterales</taxon>
        <taxon>Paracoccaceae</taxon>
        <taxon>Pikeienuella</taxon>
    </lineage>
</organism>
<dbReference type="AlphaFoldDB" id="A0A7M3T6D2"/>
<sequence length="440" mass="48575">MIALRMAVGLAIAGCMAAGAARAQDPAVASDDLRARQAALYEAMLDAPDDLDIMFRHALASVEISDYEAAITTLERMLIFNPNLGRAKVELGAAYFRLGAYENARYYFEDVLANDDPPPEVARRIDAFLTEIDKRTQKSGFAGVATFGATYSSNANLGPPDGDVLLFGRPAILGKQFVETDDFGFRATAQGRHFYDLDRPNSDVWLTDVSLFSLHYLEETDGDLDSFAFLTGPRLSLNAERFGPKIRPYLSGEALRSGNELLYYGAGLGAEYSDTLNDRVNLFAAAEGKWREYDEQNDFDGPSFRAAIGASYAPDPSTAFSALAFAESDQADKDYNTNYEAGFRLGAVHRYDSGVEFTDRLWSVAAFASASWRWFDEPDPVVDPNRKRDDLDLRAGISHVFHLTEGWFVQADADYLYRDSNVSNFDLENFGVGLSVGLSF</sequence>
<dbReference type="Gene3D" id="1.25.40.10">
    <property type="entry name" value="Tetratricopeptide repeat domain"/>
    <property type="match status" value="1"/>
</dbReference>
<feature type="chain" id="PRO_5029482199" description="Tetratricopeptide repeat protein" evidence="1">
    <location>
        <begin position="24"/>
        <end position="440"/>
    </location>
</feature>
<name>A0A7M3T6D2_9RHOB</name>
<evidence type="ECO:0008006" key="4">
    <source>
        <dbReference type="Google" id="ProtNLM"/>
    </source>
</evidence>
<keyword evidence="1" id="KW-0732">Signal</keyword>
<dbReference type="InterPro" id="IPR011990">
    <property type="entry name" value="TPR-like_helical_dom_sf"/>
</dbReference>
<keyword evidence="3" id="KW-1185">Reference proteome</keyword>
<dbReference type="SUPFAM" id="SSF48452">
    <property type="entry name" value="TPR-like"/>
    <property type="match status" value="1"/>
</dbReference>
<gene>
    <name evidence="2" type="ORF">G5B40_20190</name>
</gene>
<feature type="signal peptide" evidence="1">
    <location>
        <begin position="1"/>
        <end position="23"/>
    </location>
</feature>
<protein>
    <recommendedName>
        <fullName evidence="4">Tetratricopeptide repeat protein</fullName>
    </recommendedName>
</protein>
<evidence type="ECO:0000313" key="2">
    <source>
        <dbReference type="EMBL" id="QIE57563.1"/>
    </source>
</evidence>
<evidence type="ECO:0000256" key="1">
    <source>
        <dbReference type="SAM" id="SignalP"/>
    </source>
</evidence>